<dbReference type="OMA" id="YSETGDW"/>
<comment type="caution">
    <text evidence="1">The sequence shown here is derived from an EMBL/GenBank/DDBJ whole genome shotgun (WGS) entry which is preliminary data.</text>
</comment>
<organism evidence="1 2">
    <name type="scientific">Trametes pubescens</name>
    <name type="common">White-rot fungus</name>
    <dbReference type="NCBI Taxonomy" id="154538"/>
    <lineage>
        <taxon>Eukaryota</taxon>
        <taxon>Fungi</taxon>
        <taxon>Dikarya</taxon>
        <taxon>Basidiomycota</taxon>
        <taxon>Agaricomycotina</taxon>
        <taxon>Agaricomycetes</taxon>
        <taxon>Polyporales</taxon>
        <taxon>Polyporaceae</taxon>
        <taxon>Trametes</taxon>
    </lineage>
</organism>
<keyword evidence="2" id="KW-1185">Reference proteome</keyword>
<gene>
    <name evidence="1" type="ORF">TRAPUB_11684</name>
</gene>
<dbReference type="OrthoDB" id="10320997at2759"/>
<evidence type="ECO:0000313" key="1">
    <source>
        <dbReference type="EMBL" id="OJT11766.1"/>
    </source>
</evidence>
<accession>A0A1M2VW58</accession>
<name>A0A1M2VW58_TRAPU</name>
<protein>
    <submittedName>
        <fullName evidence="1">Uncharacterized protein</fullName>
    </submittedName>
</protein>
<dbReference type="EMBL" id="MNAD01000579">
    <property type="protein sequence ID" value="OJT11766.1"/>
    <property type="molecule type" value="Genomic_DNA"/>
</dbReference>
<dbReference type="Proteomes" id="UP000184267">
    <property type="component" value="Unassembled WGS sequence"/>
</dbReference>
<evidence type="ECO:0000313" key="2">
    <source>
        <dbReference type="Proteomes" id="UP000184267"/>
    </source>
</evidence>
<sequence length="215" mass="23100">MAIELHTLVQGEQQTLESTTEAHDVSEWDDLPELETVSDSDEEEWNLEGVLDCTEVQESSATGTATIDRLRLNRESTTPASPMLLGYTSLPSSVGPTLPDIGINTTDGHVNLRPLYGRTIGAAPAAHGTAGVMTAGPVLADLQRVPQISARDIAALHSDFQRVRLETRARTREYGPDQNTGNAGWRSPIVCDGYGGHYSETGDWNDSAANDLAQG</sequence>
<dbReference type="AlphaFoldDB" id="A0A1M2VW58"/>
<reference evidence="1 2" key="1">
    <citation type="submission" date="2016-10" db="EMBL/GenBank/DDBJ databases">
        <title>Genome sequence of the basidiomycete white-rot fungus Trametes pubescens.</title>
        <authorList>
            <person name="Makela M.R."/>
            <person name="Granchi Z."/>
            <person name="Peng M."/>
            <person name="De Vries R.P."/>
            <person name="Grigoriev I."/>
            <person name="Riley R."/>
            <person name="Hilden K."/>
        </authorList>
    </citation>
    <scope>NUCLEOTIDE SEQUENCE [LARGE SCALE GENOMIC DNA]</scope>
    <source>
        <strain evidence="1 2">FBCC735</strain>
    </source>
</reference>
<proteinExistence type="predicted"/>